<feature type="domain" description="Glycosyl hydrolase-like 10" evidence="2">
    <location>
        <begin position="892"/>
        <end position="1015"/>
    </location>
</feature>
<reference evidence="3 4" key="1">
    <citation type="submission" date="2021-04" db="EMBL/GenBank/DDBJ databases">
        <title>Ruania sp. nov., isolated from sandy soil of mangrove forest.</title>
        <authorList>
            <person name="Ge X."/>
            <person name="Huang R."/>
            <person name="Liu W."/>
        </authorList>
    </citation>
    <scope>NUCLEOTIDE SEQUENCE [LARGE SCALE GENOMIC DNA]</scope>
    <source>
        <strain evidence="3 4">N2-46</strain>
    </source>
</reference>
<sequence length="1139" mass="123059">MNNPVATPVSRRAVLAGAVGTGALLVASPSASWARPGRRHPSDAPGEVVTTLFSDDCTNLAAAGWAGNEPLIGAYITDHARSLGDPPEVPLLPVDEGNYLLYSDILATHHDSPYSITKRLPISGASWALSVRARIDELMVSRDTYSTVRPRGFVIRVTAADVVGTTRRYQLRIHDTNQITCLMASGAEQTVELTDSEPTDFHDWELSFDGLDSLAVYRDGSRVAEFVGVGQILAASNTGIELAANGYDSVSGETRVYLDMIELNITSQTIVVDDARELDDFWSVTPASADAYIADSTGPGSGIETPEIAPGEYLLYAGVGAASMHTEAARSRKPWTVEFAARFASIPTYNPDSTDQGLVLLLHRFRRTYKLVWTADTLTIMDFRGRPQTYDLPTPDPERYDVWRIGTDSTGRLAVSANGTKVAVLDNAGRVGRRGPDTGFTLTVDASESSDAHAEIYLTYIKLIEGSEVPWFRPAVTGVTVLPTSDAAQLDTVVSLHDVDPRWLADGSLSLQWELYADGELTRTESRPVTTLQVQVAVSAVGVSGELVCQASLRRAQSTVATAEQKLWLPESVIMLSPGDVAQGIGGSYLFVAVDQATDSTGKDAAAAGWLVSDYTWDGEQASGVFIESSASAGPLTIPATLAGWCAVSVGCVSGSEAISATIGGQTTTVAISTLAEPDSYGPGAITESYLGAFDLSAAPEVILQPVTDKVSRVAYLRFRSLTTEETALAQEPDEGAAGTRMMIDNDGYSEYAYRNVTTEAKLRARVAEFGGHDVGAISYCLLGTTLTNYNSSVAIGPRESKEWMSPELWSGLLATDRTVIDRLIGLNDAGVVPHATVADEGASYGMETFASLRASGNYSPTYRAGLNGKKYADLYPEYGRENFDGSTSFRLSYAYPEMQSYILDLLVEAGSFPNIAGVMLDLCRYPDVVGWDPPLVSAYQEEYGVDPRLETTVAGIERWLAFRCEPVTSLLREVRAALPAQKVMVRIPRNWYFDYGLDVETWVSEGLIDILVPSAATQENFWTNELADFVDLVAETPVALYGCIEATLQGRDATPLEDELAERGIPVGTTSRKNVDAHGYQLRTHEFYAAGFDGVYLFNNPWGRDALGLLGDKVKIRKWRTFGYPTSLATILVTSTSR</sequence>
<dbReference type="Pfam" id="PF02638">
    <property type="entry name" value="GHL10"/>
    <property type="match status" value="1"/>
</dbReference>
<organism evidence="3 4">
    <name type="scientific">Occultella gossypii</name>
    <dbReference type="NCBI Taxonomy" id="2800820"/>
    <lineage>
        <taxon>Bacteria</taxon>
        <taxon>Bacillati</taxon>
        <taxon>Actinomycetota</taxon>
        <taxon>Actinomycetes</taxon>
        <taxon>Micrococcales</taxon>
        <taxon>Ruaniaceae</taxon>
        <taxon>Occultella</taxon>
    </lineage>
</organism>
<dbReference type="Gene3D" id="3.20.20.80">
    <property type="entry name" value="Glycosidases"/>
    <property type="match status" value="1"/>
</dbReference>
<dbReference type="PANTHER" id="PTHR43405">
    <property type="entry name" value="GLYCOSYL HYDROLASE DIGH"/>
    <property type="match status" value="1"/>
</dbReference>
<gene>
    <name evidence="3" type="ORF">KCQ71_22815</name>
</gene>
<comment type="caution">
    <text evidence="3">The sequence shown here is derived from an EMBL/GenBank/DDBJ whole genome shotgun (WGS) entry which is preliminary data.</text>
</comment>
<dbReference type="RefSeq" id="WP_223410784.1">
    <property type="nucleotide sequence ID" value="NZ_JAGSHT010000022.1"/>
</dbReference>
<dbReference type="PANTHER" id="PTHR43405:SF1">
    <property type="entry name" value="GLYCOSYL HYDROLASE DIGH"/>
    <property type="match status" value="1"/>
</dbReference>
<evidence type="ECO:0000313" key="3">
    <source>
        <dbReference type="EMBL" id="MBZ2198998.1"/>
    </source>
</evidence>
<evidence type="ECO:0000259" key="2">
    <source>
        <dbReference type="Pfam" id="PF02638"/>
    </source>
</evidence>
<dbReference type="PROSITE" id="PS51318">
    <property type="entry name" value="TAT"/>
    <property type="match status" value="1"/>
</dbReference>
<dbReference type="InterPro" id="IPR052177">
    <property type="entry name" value="Divisome_Glycosyl_Hydrolase"/>
</dbReference>
<accession>A0ABS7SI93</accession>
<evidence type="ECO:0000256" key="1">
    <source>
        <dbReference type="ARBA" id="ARBA00022729"/>
    </source>
</evidence>
<dbReference type="EMBL" id="JAGSHT010000022">
    <property type="protein sequence ID" value="MBZ2198998.1"/>
    <property type="molecule type" value="Genomic_DNA"/>
</dbReference>
<name>A0ABS7SI93_9MICO</name>
<proteinExistence type="predicted"/>
<protein>
    <submittedName>
        <fullName evidence="3">Family 10 glycosylhydrolase</fullName>
    </submittedName>
</protein>
<dbReference type="InterPro" id="IPR003790">
    <property type="entry name" value="GHL10"/>
</dbReference>
<dbReference type="InterPro" id="IPR006311">
    <property type="entry name" value="TAT_signal"/>
</dbReference>
<keyword evidence="4" id="KW-1185">Reference proteome</keyword>
<evidence type="ECO:0000313" key="4">
    <source>
        <dbReference type="Proteomes" id="UP000826651"/>
    </source>
</evidence>
<keyword evidence="1" id="KW-0732">Signal</keyword>
<dbReference type="Proteomes" id="UP000826651">
    <property type="component" value="Unassembled WGS sequence"/>
</dbReference>